<dbReference type="Gene3D" id="3.40.630.30">
    <property type="match status" value="1"/>
</dbReference>
<dbReference type="PROSITE" id="PS51186">
    <property type="entry name" value="GNAT"/>
    <property type="match status" value="1"/>
</dbReference>
<evidence type="ECO:0000256" key="8">
    <source>
        <dbReference type="ARBA" id="ARBA00048923"/>
    </source>
</evidence>
<sequence>MDRAAPHSVTIRLAESSDRDAWIRLRDALWPGTPDDHRSEVDAFLSRPSPRDACFLAVAPDGAVIGFAEARLREYADGCVTSPVGYLEGIWVEPDHRRTRVGEALVAAVEGWARSRGCTEMASDRALDNEASGRFHEAAGFEEVERAVLYRKTLDPGALD</sequence>
<dbReference type="CDD" id="cd04301">
    <property type="entry name" value="NAT_SF"/>
    <property type="match status" value="1"/>
</dbReference>
<evidence type="ECO:0000256" key="7">
    <source>
        <dbReference type="ARBA" id="ARBA00029660"/>
    </source>
</evidence>
<proteinExistence type="predicted"/>
<dbReference type="NCBIfam" id="NF043067">
    <property type="entry name" value="AAC_6p_group_E"/>
    <property type="match status" value="1"/>
</dbReference>
<dbReference type="InterPro" id="IPR016181">
    <property type="entry name" value="Acyl_CoA_acyltransferase"/>
</dbReference>
<evidence type="ECO:0000313" key="11">
    <source>
        <dbReference type="Proteomes" id="UP001484239"/>
    </source>
</evidence>
<dbReference type="Pfam" id="PF00583">
    <property type="entry name" value="Acetyltransf_1"/>
    <property type="match status" value="1"/>
</dbReference>
<keyword evidence="11" id="KW-1185">Reference proteome</keyword>
<dbReference type="InterPro" id="IPR024170">
    <property type="entry name" value="Aminoglycoside_N6-AcTrfrase"/>
</dbReference>
<dbReference type="PIRSF" id="PIRSF000452">
    <property type="entry name" value="6-N-acetyltransf"/>
    <property type="match status" value="1"/>
</dbReference>
<dbReference type="SUPFAM" id="SSF55729">
    <property type="entry name" value="Acyl-CoA N-acyltransferases (Nat)"/>
    <property type="match status" value="1"/>
</dbReference>
<comment type="catalytic activity">
    <reaction evidence="8">
        <text>kanamycin B + acetyl-CoA = N(6')-acetylkanamycin B + CoA + H(+)</text>
        <dbReference type="Rhea" id="RHEA:16449"/>
        <dbReference type="ChEBI" id="CHEBI:15378"/>
        <dbReference type="ChEBI" id="CHEBI:57287"/>
        <dbReference type="ChEBI" id="CHEBI:57288"/>
        <dbReference type="ChEBI" id="CHEBI:58390"/>
        <dbReference type="ChEBI" id="CHEBI:58549"/>
        <dbReference type="EC" id="2.3.1.82"/>
    </reaction>
</comment>
<evidence type="ECO:0000256" key="1">
    <source>
        <dbReference type="ARBA" id="ARBA00011738"/>
    </source>
</evidence>
<evidence type="ECO:0000256" key="5">
    <source>
        <dbReference type="ARBA" id="ARBA00023251"/>
    </source>
</evidence>
<evidence type="ECO:0000256" key="2">
    <source>
        <dbReference type="ARBA" id="ARBA00012888"/>
    </source>
</evidence>
<evidence type="ECO:0000256" key="4">
    <source>
        <dbReference type="ARBA" id="ARBA00022679"/>
    </source>
</evidence>
<dbReference type="PANTHER" id="PTHR43877">
    <property type="entry name" value="AMINOALKYLPHOSPHONATE N-ACETYLTRANSFERASE-RELATED-RELATED"/>
    <property type="match status" value="1"/>
</dbReference>
<comment type="subunit">
    <text evidence="1">Homodimer.</text>
</comment>
<dbReference type="EC" id="2.3.1.82" evidence="2"/>
<dbReference type="InterPro" id="IPR050832">
    <property type="entry name" value="Bact_Acetyltransf"/>
</dbReference>
<keyword evidence="6 10" id="KW-0012">Acyltransferase</keyword>
<dbReference type="GO" id="GO:0047663">
    <property type="term" value="F:aminoglycoside 6'-N-acetyltransferase activity"/>
    <property type="evidence" value="ECO:0007669"/>
    <property type="project" value="UniProtKB-EC"/>
</dbReference>
<name>A0ABU9EDG6_9BACT</name>
<evidence type="ECO:0000256" key="6">
    <source>
        <dbReference type="ARBA" id="ARBA00023315"/>
    </source>
</evidence>
<keyword evidence="4 10" id="KW-0808">Transferase</keyword>
<dbReference type="Proteomes" id="UP001484239">
    <property type="component" value="Unassembled WGS sequence"/>
</dbReference>
<accession>A0ABU9EDG6</accession>
<dbReference type="EMBL" id="JBBHLI010000012">
    <property type="protein sequence ID" value="MEK9502566.1"/>
    <property type="molecule type" value="Genomic_DNA"/>
</dbReference>
<protein>
    <recommendedName>
        <fullName evidence="3">Aminoglycoside N(6')-acetyltransferase type 1</fullName>
        <ecNumber evidence="2">2.3.1.82</ecNumber>
    </recommendedName>
    <alternativeName>
        <fullName evidence="7">Aminoglycoside resistance protein</fullName>
    </alternativeName>
</protein>
<keyword evidence="5" id="KW-0046">Antibiotic resistance</keyword>
<evidence type="ECO:0000313" key="10">
    <source>
        <dbReference type="EMBL" id="MEK9502566.1"/>
    </source>
</evidence>
<gene>
    <name evidence="10" type="primary">aac(6')</name>
    <name evidence="10" type="ORF">WI372_16350</name>
</gene>
<reference evidence="10 11" key="1">
    <citation type="submission" date="2024-02" db="EMBL/GenBank/DDBJ databases">
        <title>A novel Gemmatimonadota bacterium.</title>
        <authorList>
            <person name="Du Z.-J."/>
            <person name="Ye Y.-Q."/>
        </authorList>
    </citation>
    <scope>NUCLEOTIDE SEQUENCE [LARGE SCALE GENOMIC DNA]</scope>
    <source>
        <strain evidence="10 11">DH-20</strain>
    </source>
</reference>
<dbReference type="InterPro" id="IPR000182">
    <property type="entry name" value="GNAT_dom"/>
</dbReference>
<feature type="domain" description="N-acetyltransferase" evidence="9">
    <location>
        <begin position="9"/>
        <end position="160"/>
    </location>
</feature>
<evidence type="ECO:0000256" key="3">
    <source>
        <dbReference type="ARBA" id="ARBA00017677"/>
    </source>
</evidence>
<evidence type="ECO:0000259" key="9">
    <source>
        <dbReference type="PROSITE" id="PS51186"/>
    </source>
</evidence>
<comment type="caution">
    <text evidence="10">The sequence shown here is derived from an EMBL/GenBank/DDBJ whole genome shotgun (WGS) entry which is preliminary data.</text>
</comment>
<organism evidence="10 11">
    <name type="scientific">Gaopeijia maritima</name>
    <dbReference type="NCBI Taxonomy" id="3119007"/>
    <lineage>
        <taxon>Bacteria</taxon>
        <taxon>Pseudomonadati</taxon>
        <taxon>Gemmatimonadota</taxon>
        <taxon>Longimicrobiia</taxon>
        <taxon>Gaopeijiales</taxon>
        <taxon>Gaopeijiaceae</taxon>
        <taxon>Gaopeijia</taxon>
    </lineage>
</organism>